<dbReference type="PANTHER" id="PTHR46211:SF1">
    <property type="entry name" value="GLYCEROPHOSPHODIESTER PHOSPHODIESTERASE, CYTOPLASMIC"/>
    <property type="match status" value="1"/>
</dbReference>
<evidence type="ECO:0000313" key="3">
    <source>
        <dbReference type="EMBL" id="KRK71688.1"/>
    </source>
</evidence>
<feature type="transmembrane region" description="Helical" evidence="1">
    <location>
        <begin position="12"/>
        <end position="35"/>
    </location>
</feature>
<dbReference type="STRING" id="1291734.FD02_GL001929"/>
<keyword evidence="4" id="KW-1185">Reference proteome</keyword>
<keyword evidence="1" id="KW-0812">Transmembrane</keyword>
<dbReference type="OrthoDB" id="384721at2"/>
<dbReference type="RefSeq" id="WP_082603331.1">
    <property type="nucleotide sequence ID" value="NZ_BBAM01000005.1"/>
</dbReference>
<dbReference type="SUPFAM" id="SSF51695">
    <property type="entry name" value="PLC-like phosphodiesterases"/>
    <property type="match status" value="1"/>
</dbReference>
<keyword evidence="1" id="KW-1133">Transmembrane helix</keyword>
<accession>A0A0R1JKA2</accession>
<evidence type="ECO:0000256" key="1">
    <source>
        <dbReference type="SAM" id="Phobius"/>
    </source>
</evidence>
<evidence type="ECO:0000313" key="4">
    <source>
        <dbReference type="Proteomes" id="UP000051804"/>
    </source>
</evidence>
<dbReference type="AlphaFoldDB" id="A0A0R1JKA2"/>
<reference evidence="3 4" key="1">
    <citation type="journal article" date="2015" name="Genome Announc.">
        <title>Expanding the biotechnology potential of lactobacilli through comparative genomics of 213 strains and associated genera.</title>
        <authorList>
            <person name="Sun Z."/>
            <person name="Harris H.M."/>
            <person name="McCann A."/>
            <person name="Guo C."/>
            <person name="Argimon S."/>
            <person name="Zhang W."/>
            <person name="Yang X."/>
            <person name="Jeffery I.B."/>
            <person name="Cooney J.C."/>
            <person name="Kagawa T.F."/>
            <person name="Liu W."/>
            <person name="Song Y."/>
            <person name="Salvetti E."/>
            <person name="Wrobel A."/>
            <person name="Rasinkangas P."/>
            <person name="Parkhill J."/>
            <person name="Rea M.C."/>
            <person name="O'Sullivan O."/>
            <person name="Ritari J."/>
            <person name="Douillard F.P."/>
            <person name="Paul Ross R."/>
            <person name="Yang R."/>
            <person name="Briner A.E."/>
            <person name="Felis G.E."/>
            <person name="de Vos W.M."/>
            <person name="Barrangou R."/>
            <person name="Klaenhammer T.R."/>
            <person name="Caufield P.W."/>
            <person name="Cui Y."/>
            <person name="Zhang H."/>
            <person name="O'Toole P.W."/>
        </authorList>
    </citation>
    <scope>NUCLEOTIDE SEQUENCE [LARGE SCALE GENOMIC DNA]</scope>
    <source>
        <strain evidence="3 4">JCM 17158</strain>
    </source>
</reference>
<gene>
    <name evidence="3" type="ORF">FD02_GL001929</name>
</gene>
<dbReference type="PATRIC" id="fig|1291734.4.peg.1982"/>
<evidence type="ECO:0000259" key="2">
    <source>
        <dbReference type="PROSITE" id="PS51704"/>
    </source>
</evidence>
<comment type="caution">
    <text evidence="3">The sequence shown here is derived from an EMBL/GenBank/DDBJ whole genome shotgun (WGS) entry which is preliminary data.</text>
</comment>
<dbReference type="EMBL" id="AZDJ01000026">
    <property type="protein sequence ID" value="KRK71688.1"/>
    <property type="molecule type" value="Genomic_DNA"/>
</dbReference>
<dbReference type="GO" id="GO:0006629">
    <property type="term" value="P:lipid metabolic process"/>
    <property type="evidence" value="ECO:0007669"/>
    <property type="project" value="InterPro"/>
</dbReference>
<protein>
    <submittedName>
        <fullName evidence="3">Hydrolase</fullName>
    </submittedName>
</protein>
<dbReference type="Gene3D" id="3.20.20.190">
    <property type="entry name" value="Phosphatidylinositol (PI) phosphodiesterase"/>
    <property type="match status" value="1"/>
</dbReference>
<keyword evidence="1" id="KW-0472">Membrane</keyword>
<organism evidence="3 4">
    <name type="scientific">Lacticaseibacillus nasuensis JCM 17158</name>
    <dbReference type="NCBI Taxonomy" id="1291734"/>
    <lineage>
        <taxon>Bacteria</taxon>
        <taxon>Bacillati</taxon>
        <taxon>Bacillota</taxon>
        <taxon>Bacilli</taxon>
        <taxon>Lactobacillales</taxon>
        <taxon>Lactobacillaceae</taxon>
        <taxon>Lacticaseibacillus</taxon>
    </lineage>
</organism>
<dbReference type="PANTHER" id="PTHR46211">
    <property type="entry name" value="GLYCEROPHOSPHORYL DIESTER PHOSPHODIESTERASE"/>
    <property type="match status" value="1"/>
</dbReference>
<dbReference type="InterPro" id="IPR030395">
    <property type="entry name" value="GP_PDE_dom"/>
</dbReference>
<dbReference type="InterPro" id="IPR017946">
    <property type="entry name" value="PLC-like_Pdiesterase_TIM-brl"/>
</dbReference>
<proteinExistence type="predicted"/>
<dbReference type="Proteomes" id="UP000051804">
    <property type="component" value="Unassembled WGS sequence"/>
</dbReference>
<dbReference type="Pfam" id="PF03009">
    <property type="entry name" value="GDPD"/>
    <property type="match status" value="1"/>
</dbReference>
<name>A0A0R1JKA2_9LACO</name>
<dbReference type="GO" id="GO:0008081">
    <property type="term" value="F:phosphoric diester hydrolase activity"/>
    <property type="evidence" value="ECO:0007669"/>
    <property type="project" value="InterPro"/>
</dbReference>
<sequence length="300" mass="33513">MHVKQTSHSKYLKFIVLVAILVVVTIGGLLVFRYLSNDSKDSQATLRSRTVSAIIKSCDPQHPIVFSHRGSIYDNPEHSFAGYDAAIRDGSAFIEQDVMLSKDGKLFVTHDDNLFRTTGRNIQVSKTSAKQLRTVPLGNGEKLHELADVFKHYGNKIHYIIEAKHNNVVGQNATEVDRQLALAIQKFGQGKNVIVQDSSVEGLKAFHAESGMGTVPLLYLGPASLKSIEQAPSFITFYSMNIAQTTPQLMSAVKQRGFLTDLWTLQEYADNRRAFKDLHPDSVFTNETKITLKYLNRVSE</sequence>
<keyword evidence="3" id="KW-0378">Hydrolase</keyword>
<feature type="domain" description="GP-PDE" evidence="2">
    <location>
        <begin position="63"/>
        <end position="295"/>
    </location>
</feature>
<dbReference type="PROSITE" id="PS51704">
    <property type="entry name" value="GP_PDE"/>
    <property type="match status" value="1"/>
</dbReference>